<evidence type="ECO:0000256" key="3">
    <source>
        <dbReference type="ARBA" id="ARBA00006416"/>
    </source>
</evidence>
<name>A0AA39VQE3_ACESA</name>
<evidence type="ECO:0000256" key="7">
    <source>
        <dbReference type="ARBA" id="ARBA00022980"/>
    </source>
</evidence>
<comment type="subcellular location">
    <subcellularLocation>
        <location evidence="1 12">Mitochondrion inner membrane</location>
        <topology evidence="1 12">Multi-pass membrane protein</topology>
    </subcellularLocation>
</comment>
<keyword evidence="9 12" id="KW-0496">Mitochondrion</keyword>
<dbReference type="SUPFAM" id="SSF52161">
    <property type="entry name" value="Ribosomal protein L13"/>
    <property type="match status" value="1"/>
</dbReference>
<dbReference type="NCBIfam" id="TIGR01066">
    <property type="entry name" value="rplM_bact"/>
    <property type="match status" value="1"/>
</dbReference>
<dbReference type="EMBL" id="JAUESC010000381">
    <property type="protein sequence ID" value="KAK0589090.1"/>
    <property type="molecule type" value="Genomic_DNA"/>
</dbReference>
<dbReference type="GO" id="GO:0003729">
    <property type="term" value="F:mRNA binding"/>
    <property type="evidence" value="ECO:0007669"/>
    <property type="project" value="TreeGrafter"/>
</dbReference>
<dbReference type="HAMAP" id="MF_01366">
    <property type="entry name" value="Ribosomal_uL13"/>
    <property type="match status" value="1"/>
</dbReference>
<comment type="similarity">
    <text evidence="3 12">Belongs to the mitochondrial pyruvate carrier (MPC) (TC 2.A.105) family.</text>
</comment>
<dbReference type="Gene3D" id="3.90.1180.10">
    <property type="entry name" value="Ribosomal protein L13"/>
    <property type="match status" value="1"/>
</dbReference>
<evidence type="ECO:0000256" key="13">
    <source>
        <dbReference type="SAM" id="MobiDB-lite"/>
    </source>
</evidence>
<dbReference type="PANTHER" id="PTHR11545:SF2">
    <property type="entry name" value="LARGE RIBOSOMAL SUBUNIT PROTEIN UL13M"/>
    <property type="match status" value="1"/>
</dbReference>
<dbReference type="GO" id="GO:0005762">
    <property type="term" value="C:mitochondrial large ribosomal subunit"/>
    <property type="evidence" value="ECO:0007669"/>
    <property type="project" value="TreeGrafter"/>
</dbReference>
<keyword evidence="11" id="KW-0687">Ribonucleoprotein</keyword>
<dbReference type="InterPro" id="IPR005823">
    <property type="entry name" value="Ribosomal_uL13_bac-type"/>
</dbReference>
<dbReference type="InterPro" id="IPR036899">
    <property type="entry name" value="Ribosomal_uL13_sf"/>
</dbReference>
<evidence type="ECO:0000256" key="4">
    <source>
        <dbReference type="ARBA" id="ARBA00022448"/>
    </source>
</evidence>
<comment type="function">
    <text evidence="12">Mediates the uptake of pyruvate into mitochondria.</text>
</comment>
<organism evidence="14 15">
    <name type="scientific">Acer saccharum</name>
    <name type="common">Sugar maple</name>
    <dbReference type="NCBI Taxonomy" id="4024"/>
    <lineage>
        <taxon>Eukaryota</taxon>
        <taxon>Viridiplantae</taxon>
        <taxon>Streptophyta</taxon>
        <taxon>Embryophyta</taxon>
        <taxon>Tracheophyta</taxon>
        <taxon>Spermatophyta</taxon>
        <taxon>Magnoliopsida</taxon>
        <taxon>eudicotyledons</taxon>
        <taxon>Gunneridae</taxon>
        <taxon>Pentapetalae</taxon>
        <taxon>rosids</taxon>
        <taxon>malvids</taxon>
        <taxon>Sapindales</taxon>
        <taxon>Sapindaceae</taxon>
        <taxon>Hippocastanoideae</taxon>
        <taxon>Acereae</taxon>
        <taxon>Acer</taxon>
    </lineage>
</organism>
<keyword evidence="4 12" id="KW-0813">Transport</keyword>
<evidence type="ECO:0000256" key="9">
    <source>
        <dbReference type="ARBA" id="ARBA00023128"/>
    </source>
</evidence>
<dbReference type="AlphaFoldDB" id="A0AA39VQE3"/>
<keyword evidence="6 12" id="KW-0999">Mitochondrion inner membrane</keyword>
<keyword evidence="8" id="KW-1133">Transmembrane helix</keyword>
<comment type="similarity">
    <text evidence="2">Belongs to the universal ribosomal protein uL13 family.</text>
</comment>
<feature type="compositionally biased region" description="Polar residues" evidence="13">
    <location>
        <begin position="98"/>
        <end position="115"/>
    </location>
</feature>
<dbReference type="PANTHER" id="PTHR11545">
    <property type="entry name" value="RIBOSOMAL PROTEIN L13"/>
    <property type="match status" value="1"/>
</dbReference>
<gene>
    <name evidence="14" type="ORF">LWI29_009465</name>
</gene>
<feature type="region of interest" description="Disordered" evidence="13">
    <location>
        <begin position="439"/>
        <end position="468"/>
    </location>
</feature>
<evidence type="ECO:0000256" key="5">
    <source>
        <dbReference type="ARBA" id="ARBA00022692"/>
    </source>
</evidence>
<dbReference type="GO" id="GO:0017148">
    <property type="term" value="P:negative regulation of translation"/>
    <property type="evidence" value="ECO:0007669"/>
    <property type="project" value="TreeGrafter"/>
</dbReference>
<keyword evidence="5" id="KW-0812">Transmembrane</keyword>
<evidence type="ECO:0000256" key="12">
    <source>
        <dbReference type="RuleBase" id="RU363100"/>
    </source>
</evidence>
<dbReference type="CDD" id="cd00392">
    <property type="entry name" value="Ribosomal_L13"/>
    <property type="match status" value="1"/>
</dbReference>
<dbReference type="InterPro" id="IPR005822">
    <property type="entry name" value="Ribosomal_uL13"/>
</dbReference>
<protein>
    <recommendedName>
        <fullName evidence="12">Mitochondrial pyruvate carrier</fullName>
    </recommendedName>
</protein>
<dbReference type="GO" id="GO:0006850">
    <property type="term" value="P:pyruvate import into mitochondria"/>
    <property type="evidence" value="ECO:0007669"/>
    <property type="project" value="InterPro"/>
</dbReference>
<dbReference type="FunFam" id="3.90.1180.10:FF:000006">
    <property type="entry name" value="50S ribosomal protein L13"/>
    <property type="match status" value="1"/>
</dbReference>
<comment type="caution">
    <text evidence="14">The sequence shown here is derived from an EMBL/GenBank/DDBJ whole genome shotgun (WGS) entry which is preliminary data.</text>
</comment>
<feature type="region of interest" description="Disordered" evidence="13">
    <location>
        <begin position="1"/>
        <end position="20"/>
    </location>
</feature>
<dbReference type="InterPro" id="IPR005336">
    <property type="entry name" value="MPC"/>
</dbReference>
<evidence type="ECO:0000256" key="2">
    <source>
        <dbReference type="ARBA" id="ARBA00006227"/>
    </source>
</evidence>
<dbReference type="GO" id="GO:0006412">
    <property type="term" value="P:translation"/>
    <property type="evidence" value="ECO:0007669"/>
    <property type="project" value="InterPro"/>
</dbReference>
<dbReference type="Pfam" id="PF03650">
    <property type="entry name" value="MPC"/>
    <property type="match status" value="1"/>
</dbReference>
<sequence>MVPIPISHAHSSTGSALHETSRQNLLSKTRASAAIPLSSPPPTVLVLAETTPLMVAQPVRPAAPSTVQPYASPIAQNNALDPPHLIAPATSPNAIRNASQTTQLSSPASTQNPQAASHLLAPTTSPNAAYDATQNTQLSSPVSTQNPVQGVVQTVAPALPESAVADTQKPPEMISGKMTGVMCGYSAVFMRFAWMVQPRNLHLLVLHASNETVQLYQLYRFLNAQGPKGKSKIGKGAFNISRLSQRKKTLLEGLHQARSENRVREMANQAATSFNGNIKKALAGLRRIDLEGLRWRVFDAKGQVLGRLASQIATVVQGKDKPIYTPNRDDGDMCIVLNAKDVCVTGRKLTDKFYRWHTGYIGHLKERSLKDQLTKDPTEVIRKAVLRMLPRNKLRDDRDRKLRIFVGNEHPFGDRPLEPYVMPPRTVREMRPRARRALIRAQKKEEQQQQGPNVKRGKKREVEAEVTA</sequence>
<dbReference type="Proteomes" id="UP001168877">
    <property type="component" value="Unassembled WGS sequence"/>
</dbReference>
<dbReference type="Pfam" id="PF00572">
    <property type="entry name" value="Ribosomal_L13"/>
    <property type="match status" value="1"/>
</dbReference>
<keyword evidence="10" id="KW-0472">Membrane</keyword>
<reference evidence="14" key="2">
    <citation type="submission" date="2023-06" db="EMBL/GenBank/DDBJ databases">
        <authorList>
            <person name="Swenson N.G."/>
            <person name="Wegrzyn J.L."/>
            <person name="Mcevoy S.L."/>
        </authorList>
    </citation>
    <scope>NUCLEOTIDE SEQUENCE</scope>
    <source>
        <strain evidence="14">NS2018</strain>
        <tissue evidence="14">Leaf</tissue>
    </source>
</reference>
<keyword evidence="15" id="KW-1185">Reference proteome</keyword>
<keyword evidence="7" id="KW-0689">Ribosomal protein</keyword>
<reference evidence="14" key="1">
    <citation type="journal article" date="2022" name="Plant J.">
        <title>Strategies of tolerance reflected in two North American maple genomes.</title>
        <authorList>
            <person name="McEvoy S.L."/>
            <person name="Sezen U.U."/>
            <person name="Trouern-Trend A."/>
            <person name="McMahon S.M."/>
            <person name="Schaberg P.G."/>
            <person name="Yang J."/>
            <person name="Wegrzyn J.L."/>
            <person name="Swenson N.G."/>
        </authorList>
    </citation>
    <scope>NUCLEOTIDE SEQUENCE</scope>
    <source>
        <strain evidence="14">NS2018</strain>
    </source>
</reference>
<evidence type="ECO:0000256" key="6">
    <source>
        <dbReference type="ARBA" id="ARBA00022792"/>
    </source>
</evidence>
<feature type="region of interest" description="Disordered" evidence="13">
    <location>
        <begin position="98"/>
        <end position="118"/>
    </location>
</feature>
<evidence type="ECO:0000256" key="1">
    <source>
        <dbReference type="ARBA" id="ARBA00004448"/>
    </source>
</evidence>
<proteinExistence type="inferred from homology"/>
<evidence type="ECO:0000313" key="15">
    <source>
        <dbReference type="Proteomes" id="UP001168877"/>
    </source>
</evidence>
<evidence type="ECO:0000313" key="14">
    <source>
        <dbReference type="EMBL" id="KAK0589090.1"/>
    </source>
</evidence>
<dbReference type="GO" id="GO:0005743">
    <property type="term" value="C:mitochondrial inner membrane"/>
    <property type="evidence" value="ECO:0007669"/>
    <property type="project" value="UniProtKB-SubCell"/>
</dbReference>
<accession>A0AA39VQE3</accession>
<evidence type="ECO:0000256" key="11">
    <source>
        <dbReference type="ARBA" id="ARBA00023274"/>
    </source>
</evidence>
<evidence type="ECO:0000256" key="8">
    <source>
        <dbReference type="ARBA" id="ARBA00022989"/>
    </source>
</evidence>
<evidence type="ECO:0000256" key="10">
    <source>
        <dbReference type="ARBA" id="ARBA00023136"/>
    </source>
</evidence>
<dbReference type="GO" id="GO:0003735">
    <property type="term" value="F:structural constituent of ribosome"/>
    <property type="evidence" value="ECO:0007669"/>
    <property type="project" value="InterPro"/>
</dbReference>